<evidence type="ECO:0000259" key="4">
    <source>
        <dbReference type="PROSITE" id="PS50893"/>
    </source>
</evidence>
<evidence type="ECO:0000313" key="5">
    <source>
        <dbReference type="EMBL" id="MCC4622328.1"/>
    </source>
</evidence>
<dbReference type="PROSITE" id="PS00211">
    <property type="entry name" value="ABC_TRANSPORTER_1"/>
    <property type="match status" value="1"/>
</dbReference>
<dbReference type="Proteomes" id="UP001199206">
    <property type="component" value="Unassembled WGS sequence"/>
</dbReference>
<keyword evidence="3 5" id="KW-0067">ATP-binding</keyword>
<dbReference type="RefSeq" id="WP_029220007.1">
    <property type="nucleotide sequence ID" value="NZ_CAWLZN010000001.1"/>
</dbReference>
<feature type="domain" description="ABC transporter" evidence="4">
    <location>
        <begin position="19"/>
        <end position="237"/>
    </location>
</feature>
<name>A0ABS8HJR8_9XANT</name>
<keyword evidence="1" id="KW-0813">Transport</keyword>
<dbReference type="Pfam" id="PF00005">
    <property type="entry name" value="ABC_tran"/>
    <property type="match status" value="1"/>
</dbReference>
<dbReference type="InterPro" id="IPR003439">
    <property type="entry name" value="ABC_transporter-like_ATP-bd"/>
</dbReference>
<dbReference type="InterPro" id="IPR017911">
    <property type="entry name" value="MacB-like_ATP-bd"/>
</dbReference>
<dbReference type="GO" id="GO:0005524">
    <property type="term" value="F:ATP binding"/>
    <property type="evidence" value="ECO:0007669"/>
    <property type="project" value="UniProtKB-KW"/>
</dbReference>
<dbReference type="PANTHER" id="PTHR24220:SF648">
    <property type="entry name" value="ABC TRANSPORTER ATP-BINDING PROTEIN YTRE"/>
    <property type="match status" value="1"/>
</dbReference>
<gene>
    <name evidence="5" type="ORF">LL965_20560</name>
</gene>
<dbReference type="PROSITE" id="PS50893">
    <property type="entry name" value="ABC_TRANSPORTER_2"/>
    <property type="match status" value="1"/>
</dbReference>
<organism evidence="5 6">
    <name type="scientific">Xanthomonas cassavae CFBP 4642</name>
    <dbReference type="NCBI Taxonomy" id="1219375"/>
    <lineage>
        <taxon>Bacteria</taxon>
        <taxon>Pseudomonadati</taxon>
        <taxon>Pseudomonadota</taxon>
        <taxon>Gammaproteobacteria</taxon>
        <taxon>Lysobacterales</taxon>
        <taxon>Lysobacteraceae</taxon>
        <taxon>Xanthomonas</taxon>
    </lineage>
</organism>
<protein>
    <submittedName>
        <fullName evidence="5">ABC transporter ATP-binding protein</fullName>
    </submittedName>
</protein>
<dbReference type="SMART" id="SM00382">
    <property type="entry name" value="AAA"/>
    <property type="match status" value="1"/>
</dbReference>
<dbReference type="SUPFAM" id="SSF52540">
    <property type="entry name" value="P-loop containing nucleoside triphosphate hydrolases"/>
    <property type="match status" value="1"/>
</dbReference>
<dbReference type="Gene3D" id="3.40.50.300">
    <property type="entry name" value="P-loop containing nucleotide triphosphate hydrolases"/>
    <property type="match status" value="1"/>
</dbReference>
<dbReference type="InterPro" id="IPR003593">
    <property type="entry name" value="AAA+_ATPase"/>
</dbReference>
<evidence type="ECO:0000256" key="2">
    <source>
        <dbReference type="ARBA" id="ARBA00022741"/>
    </source>
</evidence>
<keyword evidence="6" id="KW-1185">Reference proteome</keyword>
<accession>A0ABS8HJR8</accession>
<dbReference type="InterPro" id="IPR027417">
    <property type="entry name" value="P-loop_NTPase"/>
</dbReference>
<keyword evidence="2" id="KW-0547">Nucleotide-binding</keyword>
<reference evidence="5 6" key="1">
    <citation type="submission" date="2021-10" db="EMBL/GenBank/DDBJ databases">
        <title>Genome sequencing of Xanthomonas strains from NCPPB.</title>
        <authorList>
            <person name="Hussein R."/>
            <person name="Harrison J."/>
            <person name="Studholme D.J."/>
            <person name="Vicente J."/>
            <person name="Grant M."/>
        </authorList>
    </citation>
    <scope>NUCLEOTIDE SEQUENCE [LARGE SCALE GENOMIC DNA]</scope>
    <source>
        <strain evidence="5 6">NCPPB 101</strain>
    </source>
</reference>
<dbReference type="PANTHER" id="PTHR24220">
    <property type="entry name" value="IMPORT ATP-BINDING PROTEIN"/>
    <property type="match status" value="1"/>
</dbReference>
<dbReference type="InterPro" id="IPR017871">
    <property type="entry name" value="ABC_transporter-like_CS"/>
</dbReference>
<evidence type="ECO:0000256" key="1">
    <source>
        <dbReference type="ARBA" id="ARBA00022448"/>
    </source>
</evidence>
<dbReference type="InterPro" id="IPR015854">
    <property type="entry name" value="ABC_transpr_LolD-like"/>
</dbReference>
<comment type="caution">
    <text evidence="5">The sequence shown here is derived from an EMBL/GenBank/DDBJ whole genome shotgun (WGS) entry which is preliminary data.</text>
</comment>
<evidence type="ECO:0000256" key="3">
    <source>
        <dbReference type="ARBA" id="ARBA00022840"/>
    </source>
</evidence>
<dbReference type="CDD" id="cd03255">
    <property type="entry name" value="ABC_MJ0796_LolCDE_FtsE"/>
    <property type="match status" value="1"/>
</dbReference>
<proteinExistence type="predicted"/>
<dbReference type="EMBL" id="JAJGQJ010000084">
    <property type="protein sequence ID" value="MCC4622328.1"/>
    <property type="molecule type" value="Genomic_DNA"/>
</dbReference>
<evidence type="ECO:0000313" key="6">
    <source>
        <dbReference type="Proteomes" id="UP001199206"/>
    </source>
</evidence>
<sequence>MTSPACAWTERANEASPVIRLRGLQRTFQTDEALTHALCDVALDIASGEFVSITGPSGCGKSTLMSILGILDTPTAGSYMLRGQEVAQMFEADRARTRNRHIGYIFQSFNLIGDLSVLDNVTLPLKLRGGVPGKERCERGMAALKRVEMAHRAKHLPAQLSGGQQQRVAIARALVGEPSIVLADEPTGNLDSRSGAMVMDMLQELHAAGVTLCMVTHDAHFAAMAQRCVHMSDGRIVG</sequence>